<dbReference type="Pfam" id="PF01011">
    <property type="entry name" value="PQQ"/>
    <property type="match status" value="1"/>
</dbReference>
<evidence type="ECO:0000259" key="5">
    <source>
        <dbReference type="Pfam" id="PF13360"/>
    </source>
</evidence>
<dbReference type="PANTHER" id="PTHR32303">
    <property type="entry name" value="QUINOPROTEIN ALCOHOL DEHYDROGENASE (CYTOCHROME C)"/>
    <property type="match status" value="1"/>
</dbReference>
<sequence length="582" mass="61493">MMTYHATRTNLIGIAHPVMIHPEGTVMTIYSQFLTRFRALLSLTTVLVTGLAFAHSASAQQDAGEGDEDWVTASMCAAGDRAVDLSQTVSFTYTNAEGNNPRYISAAQAGLTTADLSDLELAWAIAFPATSSMRAAPVIVGSTIFYSATDASRVFALDTDSGCAKWVYNAGTRLRSSMAYGVIDGEGILVFSDQRGMIHSISAETGEQNWTASGQASNNQGMLTGTPVIHEDRIIVPVSGSGVITGGNPNYECCENHGAVTALNVRTGAKIWEYHTMPAAQYTGMESSTGVKQRGPSGAPIWTTPTIDAARAQIYVTTGENTSHPTTGTSDAIIALDLETGEEKWVFQALANDMWNFGCSAGGPNCIILDDTNSVDYDFGGPAILLEAGDRELLVAGQKSGDIWALDPDSGALVWNQRIGEGTALGGNHWGITTDSERAFMTVNDPGGMGQVSRPGLYSFFLGTGEPSWFYEVESDCEGRDGRLRRCEGLYGFSAAPLTIDGAVITAGLDGRLFVFNADSGEVLFEYDTATDFDTVNGVEGYGGSIDSHSIAAGSGMVFVGSGYGSFSQVSGNVLLAFKPAE</sequence>
<comment type="cofactor">
    <cofactor evidence="1">
        <name>pyrroloquinoline quinone</name>
        <dbReference type="ChEBI" id="CHEBI:58442"/>
    </cofactor>
</comment>
<dbReference type="InterPro" id="IPR011047">
    <property type="entry name" value="Quinoprotein_ADH-like_sf"/>
</dbReference>
<dbReference type="EMBL" id="SHAH01000058">
    <property type="protein sequence ID" value="RZO75384.1"/>
    <property type="molecule type" value="Genomic_DNA"/>
</dbReference>
<gene>
    <name evidence="6" type="ORF">EVA69_04350</name>
</gene>
<evidence type="ECO:0000256" key="3">
    <source>
        <dbReference type="ARBA" id="ARBA00023002"/>
    </source>
</evidence>
<dbReference type="GO" id="GO:0016491">
    <property type="term" value="F:oxidoreductase activity"/>
    <property type="evidence" value="ECO:0007669"/>
    <property type="project" value="UniProtKB-KW"/>
</dbReference>
<reference evidence="6 7" key="1">
    <citation type="submission" date="2019-02" db="EMBL/GenBank/DDBJ databases">
        <title>Prokaryotic population dynamics and viral predation in marine succession experiment using metagenomics: the confinement effect.</title>
        <authorList>
            <person name="Haro-Moreno J.M."/>
            <person name="Rodriguez-Valera F."/>
            <person name="Lopez-Perez M."/>
        </authorList>
    </citation>
    <scope>NUCLEOTIDE SEQUENCE [LARGE SCALE GENOMIC DNA]</scope>
    <source>
        <strain evidence="6">MED-G158</strain>
    </source>
</reference>
<evidence type="ECO:0000313" key="7">
    <source>
        <dbReference type="Proteomes" id="UP000320404"/>
    </source>
</evidence>
<dbReference type="Gene3D" id="2.130.10.10">
    <property type="entry name" value="YVTN repeat-like/Quinoprotein amine dehydrogenase"/>
    <property type="match status" value="1"/>
</dbReference>
<evidence type="ECO:0000256" key="1">
    <source>
        <dbReference type="ARBA" id="ARBA00001931"/>
    </source>
</evidence>
<dbReference type="InterPro" id="IPR018391">
    <property type="entry name" value="PQQ_b-propeller_rpt"/>
</dbReference>
<feature type="domain" description="Pyrrolo-quinoline quinone repeat" evidence="5">
    <location>
        <begin position="389"/>
        <end position="566"/>
    </location>
</feature>
<feature type="domain" description="Pyrrolo-quinoline quinone repeat" evidence="4">
    <location>
        <begin position="100"/>
        <end position="359"/>
    </location>
</feature>
<protein>
    <recommendedName>
        <fullName evidence="4 5">Pyrrolo-quinoline quinone repeat domain-containing protein</fullName>
    </recommendedName>
</protein>
<dbReference type="PANTHER" id="PTHR32303:SF10">
    <property type="entry name" value="OUTER MEMBRANE PROTEIN ASSEMBLY FACTOR BAMB"/>
    <property type="match status" value="1"/>
</dbReference>
<proteinExistence type="inferred from homology"/>
<dbReference type="Pfam" id="PF13360">
    <property type="entry name" value="PQQ_2"/>
    <property type="match status" value="1"/>
</dbReference>
<dbReference type="AlphaFoldDB" id="A0A520RYZ9"/>
<evidence type="ECO:0000256" key="2">
    <source>
        <dbReference type="ARBA" id="ARBA00008156"/>
    </source>
</evidence>
<dbReference type="InterPro" id="IPR015943">
    <property type="entry name" value="WD40/YVTN_repeat-like_dom_sf"/>
</dbReference>
<comment type="caution">
    <text evidence="6">The sequence shown here is derived from an EMBL/GenBank/DDBJ whole genome shotgun (WGS) entry which is preliminary data.</text>
</comment>
<dbReference type="SUPFAM" id="SSF50998">
    <property type="entry name" value="Quinoprotein alcohol dehydrogenase-like"/>
    <property type="match status" value="1"/>
</dbReference>
<evidence type="ECO:0000313" key="6">
    <source>
        <dbReference type="EMBL" id="RZO75384.1"/>
    </source>
</evidence>
<dbReference type="Gene3D" id="2.140.10.10">
    <property type="entry name" value="Quinoprotein alcohol dehydrogenase-like superfamily"/>
    <property type="match status" value="1"/>
</dbReference>
<dbReference type="Proteomes" id="UP000320404">
    <property type="component" value="Unassembled WGS sequence"/>
</dbReference>
<dbReference type="InterPro" id="IPR002372">
    <property type="entry name" value="PQQ_rpt_dom"/>
</dbReference>
<keyword evidence="3" id="KW-0560">Oxidoreductase</keyword>
<dbReference type="SMART" id="SM00564">
    <property type="entry name" value="PQQ"/>
    <property type="match status" value="6"/>
</dbReference>
<evidence type="ECO:0000259" key="4">
    <source>
        <dbReference type="Pfam" id="PF01011"/>
    </source>
</evidence>
<organism evidence="6 7">
    <name type="scientific">OM182 bacterium</name>
    <dbReference type="NCBI Taxonomy" id="2510334"/>
    <lineage>
        <taxon>Bacteria</taxon>
        <taxon>Pseudomonadati</taxon>
        <taxon>Pseudomonadota</taxon>
        <taxon>Gammaproteobacteria</taxon>
        <taxon>OMG group</taxon>
        <taxon>OM182 clade</taxon>
    </lineage>
</organism>
<comment type="similarity">
    <text evidence="2">Belongs to the bacterial PQQ dehydrogenase family.</text>
</comment>
<accession>A0A520RYZ9</accession>
<name>A0A520RYZ9_9GAMM</name>